<accession>A0A1C7M9Z9</accession>
<dbReference type="Proteomes" id="UP000092993">
    <property type="component" value="Unassembled WGS sequence"/>
</dbReference>
<evidence type="ECO:0000256" key="1">
    <source>
        <dbReference type="SAM" id="MobiDB-lite"/>
    </source>
</evidence>
<reference evidence="2 3" key="1">
    <citation type="submission" date="2016-03" db="EMBL/GenBank/DDBJ databases">
        <title>Whole genome sequencing of Grifola frondosa 9006-11.</title>
        <authorList>
            <person name="Min B."/>
            <person name="Park H."/>
            <person name="Kim J.-G."/>
            <person name="Cho H."/>
            <person name="Oh Y.-L."/>
            <person name="Kong W.-S."/>
            <person name="Choi I.-G."/>
        </authorList>
    </citation>
    <scope>NUCLEOTIDE SEQUENCE [LARGE SCALE GENOMIC DNA]</scope>
    <source>
        <strain evidence="2 3">9006-11</strain>
    </source>
</reference>
<dbReference type="AlphaFoldDB" id="A0A1C7M9Z9"/>
<sequence length="262" mass="29189">MHLFPGHPMYCHDLRRWPHRKRNRNALSRSRRSRGHAAPQRSIDQQMPQLDCSAHSVDRCRYHPHRTRRMHLESAIQCHLYIPLSRLYAPLVLVVPGFSGILFCRMEQEAPQNDTSSCGYSIAPNCARGRHPSSDPRSESQFWRPIFSQLLYKTPHRVRSVPSDVQCCVEALPQAILLSGPTSNMLFKLLLTLASVVVVANAAAVSASTSTTATVGTFTATRVEQSLGPKPPFFALETTEIVWTATLTSDTAQRGGVMLVAC</sequence>
<evidence type="ECO:0000313" key="3">
    <source>
        <dbReference type="Proteomes" id="UP000092993"/>
    </source>
</evidence>
<evidence type="ECO:0000313" key="2">
    <source>
        <dbReference type="EMBL" id="OBZ73753.1"/>
    </source>
</evidence>
<gene>
    <name evidence="2" type="ORF">A0H81_06218</name>
</gene>
<feature type="compositionally biased region" description="Basic residues" evidence="1">
    <location>
        <begin position="21"/>
        <end position="35"/>
    </location>
</feature>
<dbReference type="EMBL" id="LUGG01000006">
    <property type="protein sequence ID" value="OBZ73753.1"/>
    <property type="molecule type" value="Genomic_DNA"/>
</dbReference>
<organism evidence="2 3">
    <name type="scientific">Grifola frondosa</name>
    <name type="common">Maitake</name>
    <name type="synonym">Polyporus frondosus</name>
    <dbReference type="NCBI Taxonomy" id="5627"/>
    <lineage>
        <taxon>Eukaryota</taxon>
        <taxon>Fungi</taxon>
        <taxon>Dikarya</taxon>
        <taxon>Basidiomycota</taxon>
        <taxon>Agaricomycotina</taxon>
        <taxon>Agaricomycetes</taxon>
        <taxon>Polyporales</taxon>
        <taxon>Grifolaceae</taxon>
        <taxon>Grifola</taxon>
    </lineage>
</organism>
<feature type="region of interest" description="Disordered" evidence="1">
    <location>
        <begin position="21"/>
        <end position="48"/>
    </location>
</feature>
<name>A0A1C7M9Z9_GRIFR</name>
<comment type="caution">
    <text evidence="2">The sequence shown here is derived from an EMBL/GenBank/DDBJ whole genome shotgun (WGS) entry which is preliminary data.</text>
</comment>
<keyword evidence="3" id="KW-1185">Reference proteome</keyword>
<protein>
    <submittedName>
        <fullName evidence="2">Uncharacterized protein</fullName>
    </submittedName>
</protein>
<proteinExistence type="predicted"/>